<proteinExistence type="predicted"/>
<dbReference type="AlphaFoldDB" id="A0A7R9WV87"/>
<name>A0A7R9WV87_9STRA</name>
<feature type="compositionally biased region" description="Low complexity" evidence="1">
    <location>
        <begin position="75"/>
        <end position="101"/>
    </location>
</feature>
<evidence type="ECO:0000256" key="1">
    <source>
        <dbReference type="SAM" id="MobiDB-lite"/>
    </source>
</evidence>
<accession>A0A7R9WV87</accession>
<dbReference type="EMBL" id="HBEF01013816">
    <property type="protein sequence ID" value="CAD8336527.1"/>
    <property type="molecule type" value="Transcribed_RNA"/>
</dbReference>
<reference evidence="2" key="1">
    <citation type="submission" date="2021-01" db="EMBL/GenBank/DDBJ databases">
        <authorList>
            <person name="Corre E."/>
            <person name="Pelletier E."/>
            <person name="Niang G."/>
            <person name="Scheremetjew M."/>
            <person name="Finn R."/>
            <person name="Kale V."/>
            <person name="Holt S."/>
            <person name="Cochrane G."/>
            <person name="Meng A."/>
            <person name="Brown T."/>
            <person name="Cohen L."/>
        </authorList>
    </citation>
    <scope>NUCLEOTIDE SEQUENCE</scope>
    <source>
        <strain evidence="2">CCMP3328</strain>
    </source>
</reference>
<protein>
    <submittedName>
        <fullName evidence="2">Uncharacterized protein</fullName>
    </submittedName>
</protein>
<organism evidence="2">
    <name type="scientific">Craspedostauros australis</name>
    <dbReference type="NCBI Taxonomy" id="1486917"/>
    <lineage>
        <taxon>Eukaryota</taxon>
        <taxon>Sar</taxon>
        <taxon>Stramenopiles</taxon>
        <taxon>Ochrophyta</taxon>
        <taxon>Bacillariophyta</taxon>
        <taxon>Bacillariophyceae</taxon>
        <taxon>Bacillariophycidae</taxon>
        <taxon>Naviculales</taxon>
        <taxon>Naviculaceae</taxon>
        <taxon>Craspedostauros</taxon>
    </lineage>
</organism>
<feature type="region of interest" description="Disordered" evidence="1">
    <location>
        <begin position="57"/>
        <end position="126"/>
    </location>
</feature>
<gene>
    <name evidence="2" type="ORF">CAUS1442_LOCUS8655</name>
</gene>
<evidence type="ECO:0000313" key="2">
    <source>
        <dbReference type="EMBL" id="CAD8336527.1"/>
    </source>
</evidence>
<feature type="compositionally biased region" description="Polar residues" evidence="1">
    <location>
        <begin position="109"/>
        <end position="126"/>
    </location>
</feature>
<sequence>MVLRRARTQVEMARRQVEIIEDRHWALLSLYNADAASGMVDEALQEIQMTEPAAKLTDFPRAAATKTTESASIDGPTASAGTAPTASENPLNGSSGESVSSGVGGSAETYRNGSTSPAETVTPTKD</sequence>